<protein>
    <recommendedName>
        <fullName evidence="4">Sigma-70 family RNA polymerase sigma factor</fullName>
    </recommendedName>
</protein>
<organism evidence="2 3">
    <name type="scientific">Pseudoduganella guangdongensis</name>
    <dbReference type="NCBI Taxonomy" id="2692179"/>
    <lineage>
        <taxon>Bacteria</taxon>
        <taxon>Pseudomonadati</taxon>
        <taxon>Pseudomonadota</taxon>
        <taxon>Betaproteobacteria</taxon>
        <taxon>Burkholderiales</taxon>
        <taxon>Oxalobacteraceae</taxon>
        <taxon>Telluria group</taxon>
        <taxon>Pseudoduganella</taxon>
    </lineage>
</organism>
<dbReference type="AlphaFoldDB" id="A0A6N9HLJ1"/>
<accession>A0A6N9HLJ1</accession>
<evidence type="ECO:0000313" key="2">
    <source>
        <dbReference type="EMBL" id="MYN04531.1"/>
    </source>
</evidence>
<evidence type="ECO:0008006" key="4">
    <source>
        <dbReference type="Google" id="ProtNLM"/>
    </source>
</evidence>
<dbReference type="InterPro" id="IPR036388">
    <property type="entry name" value="WH-like_DNA-bd_sf"/>
</dbReference>
<dbReference type="EMBL" id="WWCJ01000018">
    <property type="protein sequence ID" value="MYN04531.1"/>
    <property type="molecule type" value="Genomic_DNA"/>
</dbReference>
<dbReference type="SUPFAM" id="SSF88659">
    <property type="entry name" value="Sigma3 and sigma4 domains of RNA polymerase sigma factors"/>
    <property type="match status" value="1"/>
</dbReference>
<name>A0A6N9HLJ1_9BURK</name>
<feature type="compositionally biased region" description="Acidic residues" evidence="1">
    <location>
        <begin position="1"/>
        <end position="13"/>
    </location>
</feature>
<sequence>MDQNTTDDELGDNESEHVSSTNYDRPPEMESVLAGVMAMREPDLLDALAIKAHSSSGFIPSEVLVTLTRLKFGNPKVQQSVALTLHERIVKVTIWYLRRNPQWSTVIERSSESKKELVSDLWVKLMATRALVSFAEVRFLPFLESRILDWLKSQLRQKNSAPAAEALAAPVDENGDSMSLVDMVPDDDAMPVQDQVELKELLQRLELDVLKLPKKLRDAAYYCFELEMTQDEAGKLMKCSTRSVRTYLNKALVLLRKGV</sequence>
<evidence type="ECO:0000256" key="1">
    <source>
        <dbReference type="SAM" id="MobiDB-lite"/>
    </source>
</evidence>
<gene>
    <name evidence="2" type="ORF">GTP41_20780</name>
</gene>
<comment type="caution">
    <text evidence="2">The sequence shown here is derived from an EMBL/GenBank/DDBJ whole genome shotgun (WGS) entry which is preliminary data.</text>
</comment>
<feature type="region of interest" description="Disordered" evidence="1">
    <location>
        <begin position="1"/>
        <end position="27"/>
    </location>
</feature>
<dbReference type="Gene3D" id="1.10.10.10">
    <property type="entry name" value="Winged helix-like DNA-binding domain superfamily/Winged helix DNA-binding domain"/>
    <property type="match status" value="1"/>
</dbReference>
<reference evidence="2 3" key="1">
    <citation type="submission" date="2019-12" db="EMBL/GenBank/DDBJ databases">
        <title>Novel species isolated from a subtropical stream in China.</title>
        <authorList>
            <person name="Lu H."/>
        </authorList>
    </citation>
    <scope>NUCLEOTIDE SEQUENCE [LARGE SCALE GENOMIC DNA]</scope>
    <source>
        <strain evidence="2 3">DS3</strain>
    </source>
</reference>
<dbReference type="Proteomes" id="UP000448575">
    <property type="component" value="Unassembled WGS sequence"/>
</dbReference>
<dbReference type="RefSeq" id="WP_161027494.1">
    <property type="nucleotide sequence ID" value="NZ_WWCJ01000018.1"/>
</dbReference>
<dbReference type="InterPro" id="IPR013324">
    <property type="entry name" value="RNA_pol_sigma_r3/r4-like"/>
</dbReference>
<evidence type="ECO:0000313" key="3">
    <source>
        <dbReference type="Proteomes" id="UP000448575"/>
    </source>
</evidence>
<proteinExistence type="predicted"/>
<keyword evidence="3" id="KW-1185">Reference proteome</keyword>